<evidence type="ECO:0000256" key="2">
    <source>
        <dbReference type="ARBA" id="ARBA00022734"/>
    </source>
</evidence>
<dbReference type="PROSITE" id="PS50030">
    <property type="entry name" value="UBA"/>
    <property type="match status" value="1"/>
</dbReference>
<sequence>MASPKSSSRASHKPHNPRARRAALYRVGLLCIPPIIISLLVYGTTNFALLLITLVAAAASVLFDMVRHKSRLIPFPVYLIAVWALQILVIVFLSRQGWSSEILANPLAGLPANEAKVNAGLRGPGVPPPADQEYGILIDTTLDENGQHPPVDFAKFPTDIKTISVVLAAHNEQKYLERTCESIYAETPSDILKEIIVVDDASEPPLRRYLKNYPNVKVIRHTTRQGLIRSKTDGANAATGDMVVFLDAHVKPEPNWAQPLIRHANINYKRVVVPVIPILNGETWEIQDSSAGTKMMFDWGLGFNWFEDGNDLEQSIRIWLCGGEIYVARDSRVAHVFRPTFPYKIDNTQVYYNKIRTVEVWFDDYKDYFYSADPYAKGLREKAMAGGIEDRLKFKKDMQCKPFQYYVDKFRKVFEMKGMLASDAYLIKDDKSELCVSSGGYDGTKLVLRKCNEKDEKQRWNDNPGKAIRNHASESCMDANAGVADKQGMTLITYFCMMNNANQNFQVVNGMIQWQGWCAEAEPVEGAELKFTECSTGFLRSSSEGNRSLGGQLGAFQSHLIKNPDVMEQMLNTPVMQTVLQNGDMLTSLISMNGQIRKLMEENPELERMLNDPSVLKASSEAFQNPAVVRELISSTETAMANIDGTVPGGYKSLKEVYKLCSEQTGDEGRGVEGCMAAPQLVERREAGDDTEELGELSKAPEWVDEFDPSAMAAMMQDPNMHQLMASLFRSAENAHKVGARTNEESSSCPSLKPFCEASLLQQMFDPKTLESMSKLEGSMSLLDSNSIPEIGEVTKSGGKVGPKISGLSLSSPAANFEQSFSSFIDAQNENPEVLYRTQLNALKSSGFEDVERNIAALKRSNGNVNRAIDLLIAHVNDPHLGEDYDTGDC</sequence>
<dbReference type="Gene3D" id="2.80.10.50">
    <property type="match status" value="1"/>
</dbReference>
<dbReference type="InterPro" id="IPR000772">
    <property type="entry name" value="Ricin_B_lectin"/>
</dbReference>
<dbReference type="InterPro" id="IPR029044">
    <property type="entry name" value="Nucleotide-diphossugar_trans"/>
</dbReference>
<name>A0A7J6L7I0_PERCH</name>
<dbReference type="Gene3D" id="3.90.550.10">
    <property type="entry name" value="Spore Coat Polysaccharide Biosynthesis Protein SpsA, Chain A"/>
    <property type="match status" value="2"/>
</dbReference>
<keyword evidence="5" id="KW-0472">Membrane</keyword>
<dbReference type="InterPro" id="IPR009060">
    <property type="entry name" value="UBA-like_sf"/>
</dbReference>
<gene>
    <name evidence="7" type="ORF">FOL47_009563</name>
</gene>
<dbReference type="InterPro" id="IPR015940">
    <property type="entry name" value="UBA"/>
</dbReference>
<keyword evidence="8" id="KW-1185">Reference proteome</keyword>
<dbReference type="GO" id="GO:0030246">
    <property type="term" value="F:carbohydrate binding"/>
    <property type="evidence" value="ECO:0007669"/>
    <property type="project" value="UniProtKB-KW"/>
</dbReference>
<keyword evidence="5" id="KW-1133">Transmembrane helix</keyword>
<feature type="transmembrane region" description="Helical" evidence="5">
    <location>
        <begin position="47"/>
        <end position="63"/>
    </location>
</feature>
<evidence type="ECO:0000256" key="4">
    <source>
        <dbReference type="ARBA" id="ARBA00023157"/>
    </source>
</evidence>
<organism evidence="7 8">
    <name type="scientific">Perkinsus chesapeaki</name>
    <name type="common">Clam parasite</name>
    <name type="synonym">Perkinsus andrewsi</name>
    <dbReference type="NCBI Taxonomy" id="330153"/>
    <lineage>
        <taxon>Eukaryota</taxon>
        <taxon>Sar</taxon>
        <taxon>Alveolata</taxon>
        <taxon>Perkinsozoa</taxon>
        <taxon>Perkinsea</taxon>
        <taxon>Perkinsida</taxon>
        <taxon>Perkinsidae</taxon>
        <taxon>Perkinsus</taxon>
    </lineage>
</organism>
<dbReference type="OrthoDB" id="416652at2759"/>
<dbReference type="Pfam" id="PF23195">
    <property type="entry name" value="UBQLN1"/>
    <property type="match status" value="1"/>
</dbReference>
<evidence type="ECO:0000313" key="7">
    <source>
        <dbReference type="EMBL" id="KAF4655136.1"/>
    </source>
</evidence>
<protein>
    <recommendedName>
        <fullName evidence="6">UBA domain-containing protein</fullName>
    </recommendedName>
</protein>
<dbReference type="Pfam" id="PF00652">
    <property type="entry name" value="Ricin_B_lectin"/>
    <property type="match status" value="1"/>
</dbReference>
<dbReference type="SUPFAM" id="SSF53448">
    <property type="entry name" value="Nucleotide-diphospho-sugar transferases"/>
    <property type="match status" value="1"/>
</dbReference>
<dbReference type="InterPro" id="IPR035992">
    <property type="entry name" value="Ricin_B-like_lectins"/>
</dbReference>
<dbReference type="Proteomes" id="UP000591131">
    <property type="component" value="Unassembled WGS sequence"/>
</dbReference>
<evidence type="ECO:0000259" key="6">
    <source>
        <dbReference type="PROSITE" id="PS50030"/>
    </source>
</evidence>
<dbReference type="Pfam" id="PF00535">
    <property type="entry name" value="Glycos_transf_2"/>
    <property type="match status" value="1"/>
</dbReference>
<dbReference type="SUPFAM" id="SSF50370">
    <property type="entry name" value="Ricin B-like lectins"/>
    <property type="match status" value="1"/>
</dbReference>
<comment type="caution">
    <text evidence="7">The sequence shown here is derived from an EMBL/GenBank/DDBJ whole genome shotgun (WGS) entry which is preliminary data.</text>
</comment>
<accession>A0A7J6L7I0</accession>
<dbReference type="GO" id="GO:0004653">
    <property type="term" value="F:polypeptide N-acetylgalactosaminyltransferase activity"/>
    <property type="evidence" value="ECO:0007669"/>
    <property type="project" value="TreeGrafter"/>
</dbReference>
<dbReference type="PANTHER" id="PTHR11675">
    <property type="entry name" value="N-ACETYLGALACTOSAMINYLTRANSFERASE"/>
    <property type="match status" value="1"/>
</dbReference>
<feature type="transmembrane region" description="Helical" evidence="5">
    <location>
        <begin position="75"/>
        <end position="93"/>
    </location>
</feature>
<evidence type="ECO:0000313" key="8">
    <source>
        <dbReference type="Proteomes" id="UP000591131"/>
    </source>
</evidence>
<dbReference type="GO" id="GO:0006493">
    <property type="term" value="P:protein O-linked glycosylation"/>
    <property type="evidence" value="ECO:0007669"/>
    <property type="project" value="TreeGrafter"/>
</dbReference>
<dbReference type="PANTHER" id="PTHR11675:SF126">
    <property type="entry name" value="RICIN B LECTIN DOMAIN-CONTAINING PROTEIN"/>
    <property type="match status" value="1"/>
</dbReference>
<dbReference type="AlphaFoldDB" id="A0A7J6L7I0"/>
<evidence type="ECO:0000256" key="1">
    <source>
        <dbReference type="ARBA" id="ARBA00004323"/>
    </source>
</evidence>
<dbReference type="EMBL" id="JAAPAO010000676">
    <property type="protein sequence ID" value="KAF4655136.1"/>
    <property type="molecule type" value="Genomic_DNA"/>
</dbReference>
<comment type="subcellular location">
    <subcellularLocation>
        <location evidence="1">Golgi apparatus membrane</location>
        <topology evidence="1">Single-pass type II membrane protein</topology>
    </subcellularLocation>
</comment>
<dbReference type="InterPro" id="IPR001173">
    <property type="entry name" value="Glyco_trans_2-like"/>
</dbReference>
<dbReference type="Gene3D" id="1.10.8.10">
    <property type="entry name" value="DNA helicase RuvA subunit, C-terminal domain"/>
    <property type="match status" value="1"/>
</dbReference>
<keyword evidence="4" id="KW-1015">Disulfide bond</keyword>
<keyword evidence="5" id="KW-0812">Transmembrane</keyword>
<feature type="transmembrane region" description="Helical" evidence="5">
    <location>
        <begin position="23"/>
        <end position="41"/>
    </location>
</feature>
<evidence type="ECO:0000256" key="5">
    <source>
        <dbReference type="SAM" id="Phobius"/>
    </source>
</evidence>
<dbReference type="SMART" id="SM00727">
    <property type="entry name" value="STI1"/>
    <property type="match status" value="3"/>
</dbReference>
<evidence type="ECO:0000256" key="3">
    <source>
        <dbReference type="ARBA" id="ARBA00023034"/>
    </source>
</evidence>
<keyword evidence="2" id="KW-0430">Lectin</keyword>
<dbReference type="SMART" id="SM00165">
    <property type="entry name" value="UBA"/>
    <property type="match status" value="1"/>
</dbReference>
<dbReference type="PROSITE" id="PS50231">
    <property type="entry name" value="RICIN_B_LECTIN"/>
    <property type="match status" value="1"/>
</dbReference>
<keyword evidence="3" id="KW-0333">Golgi apparatus</keyword>
<reference evidence="7 8" key="1">
    <citation type="submission" date="2020-04" db="EMBL/GenBank/DDBJ databases">
        <title>Perkinsus chesapeaki whole genome sequence.</title>
        <authorList>
            <person name="Bogema D.R."/>
        </authorList>
    </citation>
    <scope>NUCLEOTIDE SEQUENCE [LARGE SCALE GENOMIC DNA]</scope>
    <source>
        <strain evidence="7">ATCC PRA-425</strain>
    </source>
</reference>
<feature type="domain" description="UBA" evidence="6">
    <location>
        <begin position="829"/>
        <end position="875"/>
    </location>
</feature>
<proteinExistence type="predicted"/>
<dbReference type="SUPFAM" id="SSF46934">
    <property type="entry name" value="UBA-like"/>
    <property type="match status" value="1"/>
</dbReference>
<dbReference type="InterPro" id="IPR006636">
    <property type="entry name" value="STI1_HS-bd"/>
</dbReference>
<dbReference type="GO" id="GO:0000139">
    <property type="term" value="C:Golgi membrane"/>
    <property type="evidence" value="ECO:0007669"/>
    <property type="project" value="UniProtKB-SubCell"/>
</dbReference>